<reference evidence="3" key="1">
    <citation type="submission" date="2023-03" db="EMBL/GenBank/DDBJ databases">
        <title>Edaphobacter sp.</title>
        <authorList>
            <person name="Huber K.J."/>
            <person name="Papendorf J."/>
            <person name="Pilke C."/>
            <person name="Bunk B."/>
            <person name="Sproeer C."/>
            <person name="Pester M."/>
        </authorList>
    </citation>
    <scope>NUCLEOTIDE SEQUENCE</scope>
    <source>
        <strain evidence="3">DSM 110680</strain>
    </source>
</reference>
<evidence type="ECO:0000313" key="3">
    <source>
        <dbReference type="EMBL" id="XBH16839.1"/>
    </source>
</evidence>
<dbReference type="RefSeq" id="WP_348262067.1">
    <property type="nucleotide sequence ID" value="NZ_CP121196.1"/>
</dbReference>
<feature type="region of interest" description="Disordered" evidence="1">
    <location>
        <begin position="1"/>
        <end position="32"/>
    </location>
</feature>
<sequence length="155" mass="16962">MRPPEIERNAEELVAEKPVKRHRHSSAKGHRRGAVGLALEAERGFAKADARHLFARVAATSPLPTGKLRAELIPDSTWKRARKTLGPQASQTAIRLSHILATAERIWGNEREATEWLNAPHAELEGATPISMLRTEAGGRAIEALLAALEFGFPV</sequence>
<dbReference type="EMBL" id="CP121196">
    <property type="protein sequence ID" value="XBH16839.1"/>
    <property type="molecule type" value="Genomic_DNA"/>
</dbReference>
<dbReference type="AlphaFoldDB" id="A0AAU7DHP4"/>
<dbReference type="Pfam" id="PF09722">
    <property type="entry name" value="Xre_MbcA_ParS_C"/>
    <property type="match status" value="1"/>
</dbReference>
<dbReference type="NCBIfam" id="TIGR02293">
    <property type="entry name" value="TAS_TIGR02293"/>
    <property type="match status" value="1"/>
</dbReference>
<name>A0AAU7DHP4_9BACT</name>
<gene>
    <name evidence="3" type="ORF">P8935_19965</name>
</gene>
<feature type="compositionally biased region" description="Basic residues" evidence="1">
    <location>
        <begin position="19"/>
        <end position="32"/>
    </location>
</feature>
<feature type="domain" description="Antitoxin Xre/MbcA/ParS-like toxin-binding" evidence="2">
    <location>
        <begin position="103"/>
        <end position="152"/>
    </location>
</feature>
<protein>
    <submittedName>
        <fullName evidence="3">DUF2384 domain-containing protein</fullName>
    </submittedName>
</protein>
<evidence type="ECO:0000259" key="2">
    <source>
        <dbReference type="Pfam" id="PF09722"/>
    </source>
</evidence>
<organism evidence="3">
    <name type="scientific">Telmatobacter sp. DSM 110680</name>
    <dbReference type="NCBI Taxonomy" id="3036704"/>
    <lineage>
        <taxon>Bacteria</taxon>
        <taxon>Pseudomonadati</taxon>
        <taxon>Acidobacteriota</taxon>
        <taxon>Terriglobia</taxon>
        <taxon>Terriglobales</taxon>
        <taxon>Acidobacteriaceae</taxon>
        <taxon>Telmatobacter</taxon>
    </lineage>
</organism>
<proteinExistence type="predicted"/>
<dbReference type="InterPro" id="IPR011979">
    <property type="entry name" value="Antitox_Xre"/>
</dbReference>
<accession>A0AAU7DHP4</accession>
<evidence type="ECO:0000256" key="1">
    <source>
        <dbReference type="SAM" id="MobiDB-lite"/>
    </source>
</evidence>
<feature type="compositionally biased region" description="Basic and acidic residues" evidence="1">
    <location>
        <begin position="1"/>
        <end position="18"/>
    </location>
</feature>
<dbReference type="InterPro" id="IPR024467">
    <property type="entry name" value="Xre/MbcA/ParS-like_toxin-bd"/>
</dbReference>